<dbReference type="Proteomes" id="UP001208771">
    <property type="component" value="Unassembled WGS sequence"/>
</dbReference>
<feature type="region of interest" description="Disordered" evidence="1">
    <location>
        <begin position="39"/>
        <end position="59"/>
    </location>
</feature>
<organism evidence="4 5">
    <name type="scientific">Ectorhizobium quercum</name>
    <dbReference type="NCBI Taxonomy" id="2965071"/>
    <lineage>
        <taxon>Bacteria</taxon>
        <taxon>Pseudomonadati</taxon>
        <taxon>Pseudomonadota</taxon>
        <taxon>Alphaproteobacteria</taxon>
        <taxon>Hyphomicrobiales</taxon>
        <taxon>Rhizobiaceae</taxon>
        <taxon>Ectorhizobium</taxon>
    </lineage>
</organism>
<proteinExistence type="predicted"/>
<feature type="chain" id="PRO_5042233721" evidence="2">
    <location>
        <begin position="23"/>
        <end position="367"/>
    </location>
</feature>
<evidence type="ECO:0000256" key="1">
    <source>
        <dbReference type="SAM" id="MobiDB-lite"/>
    </source>
</evidence>
<evidence type="ECO:0000259" key="3">
    <source>
        <dbReference type="Pfam" id="PF06904"/>
    </source>
</evidence>
<keyword evidence="5" id="KW-1185">Reference proteome</keyword>
<dbReference type="AlphaFoldDB" id="A0AAE3N508"/>
<evidence type="ECO:0000256" key="2">
    <source>
        <dbReference type="SAM" id="SignalP"/>
    </source>
</evidence>
<protein>
    <submittedName>
        <fullName evidence="4">Extensin family protein</fullName>
    </submittedName>
</protein>
<dbReference type="RefSeq" id="WP_306413307.1">
    <property type="nucleotide sequence ID" value="NZ_JANFPI010000011.1"/>
</dbReference>
<feature type="domain" description="Extensin-like C-terminal" evidence="3">
    <location>
        <begin position="191"/>
        <end position="366"/>
    </location>
</feature>
<dbReference type="InterPro" id="IPR009683">
    <property type="entry name" value="Extensin-like_C"/>
</dbReference>
<sequence length="367" mass="38651">MAYCFSPWRFAAALTLSTALSACSTDALIPPGTIDGSTRVGAIAPPAQPQPGAPQPAATIPVEPAAESYGAPNGLHSASVPPASPEDGINMDEGLGVAGASSGGDPVVGLAEEQAAGIAEGNTSQPVVDGIGTDTPVLVRQPVQPMPPAPQSVPVESEGRQVAMLRPGNPVMRDVPSSGGTADVMPAAEQSCRAQLRRIGVTFRDIPRIDQGGSCRVDYPIKITGLPGGIGVNETTLNCQVALAFAQWVKGEVNPSARARYLSGVAKIQTMGGYSCRRMNSRSSNPWSEHARGNAIDIGKIVLKNGKEIDVRKKGFFAFREKGLLKTVRSDSCRYFSTVLGPGSDPDHWNHFHFDLRTRKSGYRHCN</sequence>
<feature type="signal peptide" evidence="2">
    <location>
        <begin position="1"/>
        <end position="22"/>
    </location>
</feature>
<gene>
    <name evidence="4" type="ORF">NOF55_22140</name>
</gene>
<comment type="caution">
    <text evidence="4">The sequence shown here is derived from an EMBL/GenBank/DDBJ whole genome shotgun (WGS) entry which is preliminary data.</text>
</comment>
<accession>A0AAE3N508</accession>
<dbReference type="EMBL" id="JANFPI010000011">
    <property type="protein sequence ID" value="MCX8999809.1"/>
    <property type="molecule type" value="Genomic_DNA"/>
</dbReference>
<evidence type="ECO:0000313" key="4">
    <source>
        <dbReference type="EMBL" id="MCX8999809.1"/>
    </source>
</evidence>
<name>A0AAE3N508_9HYPH</name>
<evidence type="ECO:0000313" key="5">
    <source>
        <dbReference type="Proteomes" id="UP001208771"/>
    </source>
</evidence>
<reference evidence="4" key="1">
    <citation type="submission" date="2022-07" db="EMBL/GenBank/DDBJ databases">
        <title>Ectorhizobium quercum gen.nov., sp. nov.</title>
        <authorList>
            <person name="Ma T."/>
            <person name="Li Y."/>
        </authorList>
    </citation>
    <scope>NUCLEOTIDE SEQUENCE</scope>
    <source>
        <strain evidence="4">BDR2-2</strain>
    </source>
</reference>
<keyword evidence="2" id="KW-0732">Signal</keyword>
<dbReference type="Pfam" id="PF06904">
    <property type="entry name" value="Extensin-like_C"/>
    <property type="match status" value="1"/>
</dbReference>